<evidence type="ECO:0000259" key="7">
    <source>
        <dbReference type="SMART" id="SM01031"/>
    </source>
</evidence>
<dbReference type="GO" id="GO:0071942">
    <property type="term" value="C:XPC complex"/>
    <property type="evidence" value="ECO:0007669"/>
    <property type="project" value="TreeGrafter"/>
</dbReference>
<dbReference type="PANTHER" id="PTHR12135:SF0">
    <property type="entry name" value="DNA REPAIR PROTEIN COMPLEMENTING XP-C CELLS"/>
    <property type="match status" value="1"/>
</dbReference>
<dbReference type="EMBL" id="WVUK01000050">
    <property type="protein sequence ID" value="KAF7495061.1"/>
    <property type="molecule type" value="Genomic_DNA"/>
</dbReference>
<evidence type="ECO:0000313" key="9">
    <source>
        <dbReference type="EMBL" id="KAF7495061.1"/>
    </source>
</evidence>
<keyword evidence="5" id="KW-0539">Nucleus</keyword>
<dbReference type="InterPro" id="IPR038765">
    <property type="entry name" value="Papain-like_cys_pep_sf"/>
</dbReference>
<dbReference type="GO" id="GO:0006289">
    <property type="term" value="P:nucleotide-excision repair"/>
    <property type="evidence" value="ECO:0007669"/>
    <property type="project" value="InterPro"/>
</dbReference>
<keyword evidence="11" id="KW-1185">Reference proteome</keyword>
<dbReference type="Gene3D" id="3.90.260.10">
    <property type="entry name" value="Transglutaminase-like"/>
    <property type="match status" value="1"/>
</dbReference>
<evidence type="ECO:0000256" key="5">
    <source>
        <dbReference type="ARBA" id="ARBA00023242"/>
    </source>
</evidence>
<dbReference type="InterPro" id="IPR036985">
    <property type="entry name" value="Transglutaminase-like_sf"/>
</dbReference>
<dbReference type="Pfam" id="PF10403">
    <property type="entry name" value="BHD_1"/>
    <property type="match status" value="1"/>
</dbReference>
<accession>A0A834VFK8</accession>
<dbReference type="InterPro" id="IPR018328">
    <property type="entry name" value="Rad4_beta-hairpin_dom3"/>
</dbReference>
<dbReference type="EnsemblMetazoa" id="SSS_3836s_mrna">
    <property type="protein sequence ID" value="KAF7495061.1"/>
    <property type="gene ID" value="SSS_3836"/>
</dbReference>
<comment type="subcellular location">
    <subcellularLocation>
        <location evidence="1">Nucleus</location>
    </subcellularLocation>
</comment>
<evidence type="ECO:0000259" key="6">
    <source>
        <dbReference type="SMART" id="SM01030"/>
    </source>
</evidence>
<dbReference type="OrthoDB" id="300780at2759"/>
<dbReference type="Pfam" id="PF03835">
    <property type="entry name" value="Rad4"/>
    <property type="match status" value="1"/>
</dbReference>
<sequence length="627" mass="74379">MFQSDGSEKKITSITIDAVSVSRIRSSARNSNHKKQANVSVETNCEIVRSQLKHLDDEDFHEKNGQLINEETSDDDVDEEMVDDWEEVEEIEMFDTDSYNPTIPETVKIKIDRNAQRTKSNHIHKIVRARINQFRKQIQLNSHRIHLLLLIHRLKFLNSIIREDFLKALALSRTSNTLEKKLNIAFLKKFLRWIKENFTVSLRKNSRSKSIENDDIQQQLISSFQTSRISSILILNLILIVFLRNFSLKVRLCYLLSLVPIKATNLLNKKSNLRAEESDNPKVKPKILDEHCYWLEVLIDQQHWISVDPLNELIDEPLMITAKRKRQHKQCSYVLAIDNEDYIKDVTQRYASNWFTYDRIKNRIEGEWLESTYNLVRGPIDSVEEKADRREFEANKNNAELPTRRCDYKNHPLFVLRQDFHKNQALYPRKTSPIGYFDDEPIYSRDNLHTLRTKHEWLRKGRQLRVDEKPYDQMLSKFKRTKFDTEKLLNLYGFWQTEEYKPPAAQNGVVPRNRYGSVYLFQESMLPKGTVWLQMPNLDRIASEMKIDCAPALIGYRNNSMNGTHEIKNGFVVCEEYQEILVEAWSRYQKNESKRLENIRQQRIHSNWRRLIRGLIIRHNLKIKYNI</sequence>
<dbReference type="SMART" id="SM01030">
    <property type="entry name" value="BHD_1"/>
    <property type="match status" value="1"/>
</dbReference>
<evidence type="ECO:0000256" key="1">
    <source>
        <dbReference type="ARBA" id="ARBA00004123"/>
    </source>
</evidence>
<dbReference type="InterPro" id="IPR042488">
    <property type="entry name" value="Rad4_BHD3_sf"/>
</dbReference>
<proteinExistence type="inferred from homology"/>
<dbReference type="Pfam" id="PF10405">
    <property type="entry name" value="BHD_3"/>
    <property type="match status" value="1"/>
</dbReference>
<feature type="domain" description="Rad4 beta-hairpin" evidence="6">
    <location>
        <begin position="397"/>
        <end position="449"/>
    </location>
</feature>
<feature type="domain" description="Rad4 beta-hairpin" evidence="8">
    <location>
        <begin position="510"/>
        <end position="585"/>
    </location>
</feature>
<dbReference type="SMART" id="SM01032">
    <property type="entry name" value="BHD_3"/>
    <property type="match status" value="1"/>
</dbReference>
<dbReference type="InterPro" id="IPR018327">
    <property type="entry name" value="BHD_2"/>
</dbReference>
<evidence type="ECO:0000256" key="2">
    <source>
        <dbReference type="ARBA" id="ARBA00009525"/>
    </source>
</evidence>
<reference evidence="9" key="2">
    <citation type="submission" date="2020-01" db="EMBL/GenBank/DDBJ databases">
        <authorList>
            <person name="Korhonen P.K.K."/>
            <person name="Guangxu M.G."/>
            <person name="Wang T.W."/>
            <person name="Stroehlein A.J.S."/>
            <person name="Young N.D."/>
            <person name="Ang C.-S.A."/>
            <person name="Fernando D.W.F."/>
            <person name="Lu H.L."/>
            <person name="Taylor S.T."/>
            <person name="Ehtesham M.E.M."/>
            <person name="Najaraj S.H.N."/>
            <person name="Harsha G.H.G."/>
            <person name="Madugundu A.M."/>
            <person name="Renuse S.R."/>
            <person name="Holt D.H."/>
            <person name="Pandey A.P."/>
            <person name="Papenfuss A.P."/>
            <person name="Gasser R.B.G."/>
            <person name="Fischer K.F."/>
        </authorList>
    </citation>
    <scope>NUCLEOTIDE SEQUENCE</scope>
    <source>
        <strain evidence="9">SSS_KF_BRIS2020</strain>
    </source>
</reference>
<dbReference type="Proteomes" id="UP000070412">
    <property type="component" value="Unassembled WGS sequence"/>
</dbReference>
<feature type="domain" description="Rad4 beta-hairpin" evidence="7">
    <location>
        <begin position="451"/>
        <end position="503"/>
    </location>
</feature>
<dbReference type="GO" id="GO:0005737">
    <property type="term" value="C:cytoplasm"/>
    <property type="evidence" value="ECO:0007669"/>
    <property type="project" value="TreeGrafter"/>
</dbReference>
<evidence type="ECO:0000313" key="10">
    <source>
        <dbReference type="EnsemblMetazoa" id="KAF7495061.1"/>
    </source>
</evidence>
<dbReference type="SMART" id="SM01031">
    <property type="entry name" value="BHD_2"/>
    <property type="match status" value="1"/>
</dbReference>
<name>A0A834VFK8_SARSC</name>
<evidence type="ECO:0000256" key="3">
    <source>
        <dbReference type="ARBA" id="ARBA00022763"/>
    </source>
</evidence>
<dbReference type="AlphaFoldDB" id="A0A834VFK8"/>
<organism evidence="9">
    <name type="scientific">Sarcoptes scabiei</name>
    <name type="common">Itch mite</name>
    <name type="synonym">Acarus scabiei</name>
    <dbReference type="NCBI Taxonomy" id="52283"/>
    <lineage>
        <taxon>Eukaryota</taxon>
        <taxon>Metazoa</taxon>
        <taxon>Ecdysozoa</taxon>
        <taxon>Arthropoda</taxon>
        <taxon>Chelicerata</taxon>
        <taxon>Arachnida</taxon>
        <taxon>Acari</taxon>
        <taxon>Acariformes</taxon>
        <taxon>Sarcoptiformes</taxon>
        <taxon>Astigmata</taxon>
        <taxon>Psoroptidia</taxon>
        <taxon>Sarcoptoidea</taxon>
        <taxon>Sarcoptidae</taxon>
        <taxon>Sarcoptinae</taxon>
        <taxon>Sarcoptes</taxon>
    </lineage>
</organism>
<dbReference type="GO" id="GO:0003684">
    <property type="term" value="F:damaged DNA binding"/>
    <property type="evidence" value="ECO:0007669"/>
    <property type="project" value="InterPro"/>
</dbReference>
<dbReference type="Gene3D" id="3.30.70.2460">
    <property type="entry name" value="Rad4, beta-hairpin domain BHD3"/>
    <property type="match status" value="1"/>
</dbReference>
<comment type="similarity">
    <text evidence="2">Belongs to the XPC family.</text>
</comment>
<dbReference type="InterPro" id="IPR018326">
    <property type="entry name" value="Rad4_beta-hairpin_dom1"/>
</dbReference>
<protein>
    <submittedName>
        <fullName evidence="9">DNA repair protein complementing XP-C cells -like protein</fullName>
    </submittedName>
</protein>
<reference evidence="11" key="1">
    <citation type="journal article" date="2020" name="PLoS Negl. Trop. Dis.">
        <title>High-quality nuclear genome for Sarcoptes scabiei-A critical resource for a neglected parasite.</title>
        <authorList>
            <person name="Korhonen P.K."/>
            <person name="Gasser R.B."/>
            <person name="Ma G."/>
            <person name="Wang T."/>
            <person name="Stroehlein A.J."/>
            <person name="Young N.D."/>
            <person name="Ang C.S."/>
            <person name="Fernando D.D."/>
            <person name="Lu H.C."/>
            <person name="Taylor S."/>
            <person name="Reynolds S.L."/>
            <person name="Mofiz E."/>
            <person name="Najaraj S.H."/>
            <person name="Gowda H."/>
            <person name="Madugundu A."/>
            <person name="Renuse S."/>
            <person name="Holt D."/>
            <person name="Pandey A."/>
            <person name="Papenfuss A.T."/>
            <person name="Fischer K."/>
        </authorList>
    </citation>
    <scope>NUCLEOTIDE SEQUENCE [LARGE SCALE GENOMIC DNA]</scope>
</reference>
<gene>
    <name evidence="9" type="ORF">SSS_3836</name>
</gene>
<evidence type="ECO:0000256" key="4">
    <source>
        <dbReference type="ARBA" id="ARBA00023204"/>
    </source>
</evidence>
<dbReference type="GO" id="GO:0000111">
    <property type="term" value="C:nucleotide-excision repair factor 2 complex"/>
    <property type="evidence" value="ECO:0007669"/>
    <property type="project" value="TreeGrafter"/>
</dbReference>
<dbReference type="PANTHER" id="PTHR12135">
    <property type="entry name" value="DNA REPAIR PROTEIN XP-C / RAD4"/>
    <property type="match status" value="1"/>
</dbReference>
<keyword evidence="4" id="KW-0234">DNA repair</keyword>
<dbReference type="SUPFAM" id="SSF54001">
    <property type="entry name" value="Cysteine proteinases"/>
    <property type="match status" value="1"/>
</dbReference>
<keyword evidence="3" id="KW-0227">DNA damage</keyword>
<reference evidence="10" key="3">
    <citation type="submission" date="2022-06" db="UniProtKB">
        <authorList>
            <consortium name="EnsemblMetazoa"/>
        </authorList>
    </citation>
    <scope>IDENTIFICATION</scope>
</reference>
<dbReference type="GO" id="GO:0003697">
    <property type="term" value="F:single-stranded DNA binding"/>
    <property type="evidence" value="ECO:0007669"/>
    <property type="project" value="TreeGrafter"/>
</dbReference>
<dbReference type="InterPro" id="IPR004583">
    <property type="entry name" value="DNA_repair_Rad4"/>
</dbReference>
<evidence type="ECO:0000313" key="11">
    <source>
        <dbReference type="Proteomes" id="UP000070412"/>
    </source>
</evidence>
<dbReference type="GO" id="GO:0006298">
    <property type="term" value="P:mismatch repair"/>
    <property type="evidence" value="ECO:0007669"/>
    <property type="project" value="TreeGrafter"/>
</dbReference>
<dbReference type="InterPro" id="IPR018325">
    <property type="entry name" value="Rad4/PNGase_transGLS-fold"/>
</dbReference>
<evidence type="ECO:0000259" key="8">
    <source>
        <dbReference type="SMART" id="SM01032"/>
    </source>
</evidence>
<dbReference type="Gene3D" id="2.20.20.110">
    <property type="entry name" value="Rad4, beta-hairpin domain BHD1"/>
    <property type="match status" value="1"/>
</dbReference>